<dbReference type="PANTHER" id="PTHR24252:SF7">
    <property type="entry name" value="HYALIN"/>
    <property type="match status" value="1"/>
</dbReference>
<keyword evidence="6" id="KW-0720">Serine protease</keyword>
<dbReference type="PROSITE" id="PS00135">
    <property type="entry name" value="TRYPSIN_SER"/>
    <property type="match status" value="1"/>
</dbReference>
<organism evidence="9 10">
    <name type="scientific">Hyphomonas adhaerens</name>
    <dbReference type="NCBI Taxonomy" id="81029"/>
    <lineage>
        <taxon>Bacteria</taxon>
        <taxon>Pseudomonadati</taxon>
        <taxon>Pseudomonadota</taxon>
        <taxon>Alphaproteobacteria</taxon>
        <taxon>Hyphomonadales</taxon>
        <taxon>Hyphomonadaceae</taxon>
        <taxon>Hyphomonas</taxon>
    </lineage>
</organism>
<dbReference type="SMART" id="SM00020">
    <property type="entry name" value="Tryp_SPc"/>
    <property type="match status" value="1"/>
</dbReference>
<comment type="caution">
    <text evidence="9">The sequence shown here is derived from an EMBL/GenBank/DDBJ whole genome shotgun (WGS) entry which is preliminary data.</text>
</comment>
<feature type="domain" description="Peptidase S1" evidence="8">
    <location>
        <begin position="49"/>
        <end position="319"/>
    </location>
</feature>
<keyword evidence="3 7" id="KW-0732">Signal</keyword>
<evidence type="ECO:0000259" key="8">
    <source>
        <dbReference type="PROSITE" id="PS50240"/>
    </source>
</evidence>
<dbReference type="InterPro" id="IPR033116">
    <property type="entry name" value="TRYPSIN_SER"/>
</dbReference>
<evidence type="ECO:0000256" key="3">
    <source>
        <dbReference type="ARBA" id="ARBA00022729"/>
    </source>
</evidence>
<keyword evidence="5" id="KW-0325">Glycoprotein</keyword>
<evidence type="ECO:0000256" key="2">
    <source>
        <dbReference type="ARBA" id="ARBA00022525"/>
    </source>
</evidence>
<keyword evidence="6" id="KW-0645">Protease</keyword>
<dbReference type="PROSITE" id="PS50240">
    <property type="entry name" value="TRYPSIN_DOM"/>
    <property type="match status" value="1"/>
</dbReference>
<evidence type="ECO:0000313" key="9">
    <source>
        <dbReference type="EMBL" id="HAE27916.1"/>
    </source>
</evidence>
<dbReference type="RefSeq" id="WP_272989315.1">
    <property type="nucleotide sequence ID" value="NZ_CAJWRG010000017.1"/>
</dbReference>
<dbReference type="FunFam" id="2.40.10.10:FF:000054">
    <property type="entry name" value="Complement C1r subcomponent"/>
    <property type="match status" value="1"/>
</dbReference>
<dbReference type="InterPro" id="IPR001314">
    <property type="entry name" value="Peptidase_S1A"/>
</dbReference>
<dbReference type="AlphaFoldDB" id="A0A3B9H0E9"/>
<evidence type="ECO:0000313" key="10">
    <source>
        <dbReference type="Proteomes" id="UP000259610"/>
    </source>
</evidence>
<dbReference type="Pfam" id="PF00089">
    <property type="entry name" value="Trypsin"/>
    <property type="match status" value="1"/>
</dbReference>
<dbReference type="Gene3D" id="2.40.10.10">
    <property type="entry name" value="Trypsin-like serine proteases"/>
    <property type="match status" value="2"/>
</dbReference>
<keyword evidence="6" id="KW-0378">Hydrolase</keyword>
<comment type="subcellular location">
    <subcellularLocation>
        <location evidence="1">Secreted</location>
    </subcellularLocation>
</comment>
<dbReference type="GO" id="GO:0005576">
    <property type="term" value="C:extracellular region"/>
    <property type="evidence" value="ECO:0007669"/>
    <property type="project" value="UniProtKB-SubCell"/>
</dbReference>
<dbReference type="Proteomes" id="UP000259610">
    <property type="component" value="Unassembled WGS sequence"/>
</dbReference>
<accession>A0A3B9H0E9</accession>
<dbReference type="InterPro" id="IPR009003">
    <property type="entry name" value="Peptidase_S1_PA"/>
</dbReference>
<protein>
    <recommendedName>
        <fullName evidence="8">Peptidase S1 domain-containing protein</fullName>
    </recommendedName>
</protein>
<reference evidence="9 10" key="1">
    <citation type="journal article" date="2018" name="Nat. Biotechnol.">
        <title>A standardized bacterial taxonomy based on genome phylogeny substantially revises the tree of life.</title>
        <authorList>
            <person name="Parks D.H."/>
            <person name="Chuvochina M."/>
            <person name="Waite D.W."/>
            <person name="Rinke C."/>
            <person name="Skarshewski A."/>
            <person name="Chaumeil P.A."/>
            <person name="Hugenholtz P."/>
        </authorList>
    </citation>
    <scope>NUCLEOTIDE SEQUENCE [LARGE SCALE GENOMIC DNA]</scope>
    <source>
        <strain evidence="9">UBA8733</strain>
    </source>
</reference>
<dbReference type="InterPro" id="IPR025493">
    <property type="entry name" value="DUF4384"/>
</dbReference>
<proteinExistence type="predicted"/>
<dbReference type="InterPro" id="IPR018114">
    <property type="entry name" value="TRYPSIN_HIS"/>
</dbReference>
<dbReference type="SUPFAM" id="SSF50494">
    <property type="entry name" value="Trypsin-like serine proteases"/>
    <property type="match status" value="1"/>
</dbReference>
<evidence type="ECO:0000256" key="1">
    <source>
        <dbReference type="ARBA" id="ARBA00004613"/>
    </source>
</evidence>
<evidence type="ECO:0000256" key="7">
    <source>
        <dbReference type="SAM" id="SignalP"/>
    </source>
</evidence>
<evidence type="ECO:0000256" key="5">
    <source>
        <dbReference type="ARBA" id="ARBA00023180"/>
    </source>
</evidence>
<dbReference type="PANTHER" id="PTHR24252">
    <property type="entry name" value="ACROSIN-RELATED"/>
    <property type="match status" value="1"/>
</dbReference>
<dbReference type="InterPro" id="IPR043504">
    <property type="entry name" value="Peptidase_S1_PA_chymotrypsin"/>
</dbReference>
<dbReference type="GO" id="GO:0004252">
    <property type="term" value="F:serine-type endopeptidase activity"/>
    <property type="evidence" value="ECO:0007669"/>
    <property type="project" value="InterPro"/>
</dbReference>
<feature type="signal peptide" evidence="7">
    <location>
        <begin position="1"/>
        <end position="27"/>
    </location>
</feature>
<sequence length="505" mass="54173">MRKIQYLQPLAGLFLLAFAACTGMASAQPDAFPDEDPSWPRTEFSLPDETAGTKGFNTQPARKEDWPFFAALRGTRNGLVTYDCGGTAISSEWVLTAAHCVEGATKNAATGQWERPGSGALQIVLGARDLKTVTPEQVYNAADVRIAPNFTRGGENKVPVNDIAVVKLDRPWTGPVVRLSASSASDVDRFFGPAYFAGFGKTDMRQNEPERYNSAEGPFAAYTDILGNAMIPTRSPMACSTDYQVDSYDSTSMICAGYDTGIIDSCQGDSGGPLIARDFAGRVYQIGIVSFGESCGVRGKPAVYTRVSGFKDFVQSVVPKAAFVDAKPEKTVYMTKAGLENLIRTLKPADGKVSVRINEGGSEFRSGERVRIFIDPSVKGRLWVFDLDPSGAVSCLFPCNSGEVDTALVEPQQSVVLPPGGVSISISPPTVPGDSTLAAFVLPERMALIGDTLPDLSRTKGPIRTVWQSYSDIMVFEVRDAMSDAPSSDPYANTGMGLLTYSVSE</sequence>
<feature type="chain" id="PRO_5017680565" description="Peptidase S1 domain-containing protein" evidence="7">
    <location>
        <begin position="28"/>
        <end position="505"/>
    </location>
</feature>
<evidence type="ECO:0000256" key="6">
    <source>
        <dbReference type="RuleBase" id="RU363034"/>
    </source>
</evidence>
<dbReference type="PRINTS" id="PR00722">
    <property type="entry name" value="CHYMOTRYPSIN"/>
</dbReference>
<dbReference type="CDD" id="cd00190">
    <property type="entry name" value="Tryp_SPc"/>
    <property type="match status" value="1"/>
</dbReference>
<dbReference type="PROSITE" id="PS51257">
    <property type="entry name" value="PROKAR_LIPOPROTEIN"/>
    <property type="match status" value="1"/>
</dbReference>
<evidence type="ECO:0000256" key="4">
    <source>
        <dbReference type="ARBA" id="ARBA00023157"/>
    </source>
</evidence>
<dbReference type="InterPro" id="IPR001254">
    <property type="entry name" value="Trypsin_dom"/>
</dbReference>
<dbReference type="Pfam" id="PF14326">
    <property type="entry name" value="DUF4384"/>
    <property type="match status" value="1"/>
</dbReference>
<gene>
    <name evidence="9" type="ORF">DCG58_12205</name>
</gene>
<keyword evidence="2" id="KW-0964">Secreted</keyword>
<dbReference type="GO" id="GO:0006508">
    <property type="term" value="P:proteolysis"/>
    <property type="evidence" value="ECO:0007669"/>
    <property type="project" value="UniProtKB-KW"/>
</dbReference>
<keyword evidence="4" id="KW-1015">Disulfide bond</keyword>
<dbReference type="PROSITE" id="PS00134">
    <property type="entry name" value="TRYPSIN_HIS"/>
    <property type="match status" value="1"/>
</dbReference>
<dbReference type="EMBL" id="DMAN01000273">
    <property type="protein sequence ID" value="HAE27916.1"/>
    <property type="molecule type" value="Genomic_DNA"/>
</dbReference>
<name>A0A3B9H0E9_9PROT</name>